<sequence length="640" mass="69362">MNTGSSTSTCDIFWSASTKANGAAITKVETSTEKSIFSVLVILPIDLKKTLLDRKNLVSNPRVSLTQTPHEHLLESLRFTATNTRLTTEQEPTGTIAEIPSSCKLRDVHGEEPPPGCAPRRALPFPAAGRFMEGPPLRADGRLQDVVQAQIASGGPVSFAGGSCFRRLEVTLRSLLDTYLIPGHPIITEYLCLSPFPICLPLLQPARHTPPQVCGAEAALVPCTKAATDSSSRKSSMMKRQAKPPPPSPQVTLPPSSPQRGASSPPHEGHFPPLWPVSLIPFLAPGSCHGFSPEGRSQVPSQGHGCHLWAGQDLPDTTHSFGAGSPKPREGRPCMPAALRTSCSPKLFAQTVRPSMVASPEHMQVDLSERLPSWLHSAALSCKRQKAHPWKEIPPPFSTKFQRSSKRGGKEENDDLPSCNRLRPDSHDICKKGCAQQWSKDAMAASTKFSLPQGTVRSSSVRYLAALYKNLVLVFLEPICLHCTFVVKLPAAAPGLHTAAHIHVATPTTGEEGERSADNGQKSGSRKWATTGENEQEGSGKGGYVTKAALKPFPRILPPSVGCLIYGVSDSELRSAVLHSRAMQLRKSCSGVNKYISFQFVCKCNVEYQKLPVKGLVTYSLHLSSHSRRKHICEYCAPPY</sequence>
<evidence type="ECO:0000313" key="2">
    <source>
        <dbReference type="EMBL" id="EOB07783.1"/>
    </source>
</evidence>
<dbReference type="Proteomes" id="UP000296049">
    <property type="component" value="Unassembled WGS sequence"/>
</dbReference>
<dbReference type="AlphaFoldDB" id="R0M565"/>
<gene>
    <name evidence="2" type="ORF">Anapl_12957</name>
</gene>
<evidence type="ECO:0000313" key="3">
    <source>
        <dbReference type="Proteomes" id="UP000296049"/>
    </source>
</evidence>
<protein>
    <submittedName>
        <fullName evidence="2">Uncharacterized protein</fullName>
    </submittedName>
</protein>
<evidence type="ECO:0000256" key="1">
    <source>
        <dbReference type="SAM" id="MobiDB-lite"/>
    </source>
</evidence>
<accession>R0M565</accession>
<name>R0M565_ANAPL</name>
<feature type="region of interest" description="Disordered" evidence="1">
    <location>
        <begin position="506"/>
        <end position="541"/>
    </location>
</feature>
<feature type="region of interest" description="Disordered" evidence="1">
    <location>
        <begin position="393"/>
        <end position="422"/>
    </location>
</feature>
<feature type="region of interest" description="Disordered" evidence="1">
    <location>
        <begin position="227"/>
        <end position="270"/>
    </location>
</feature>
<reference evidence="3" key="1">
    <citation type="journal article" date="2013" name="Nat. Genet.">
        <title>The duck genome and transcriptome provide insight into an avian influenza virus reservoir species.</title>
        <authorList>
            <person name="Huang Y."/>
            <person name="Li Y."/>
            <person name="Burt D.W."/>
            <person name="Chen H."/>
            <person name="Zhang Y."/>
            <person name="Qian W."/>
            <person name="Kim H."/>
            <person name="Gan S."/>
            <person name="Zhao Y."/>
            <person name="Li J."/>
            <person name="Yi K."/>
            <person name="Feng H."/>
            <person name="Zhu P."/>
            <person name="Li B."/>
            <person name="Liu Q."/>
            <person name="Fairley S."/>
            <person name="Magor K.E."/>
            <person name="Du Z."/>
            <person name="Hu X."/>
            <person name="Goodman L."/>
            <person name="Tafer H."/>
            <person name="Vignal A."/>
            <person name="Lee T."/>
            <person name="Kim K.W."/>
            <person name="Sheng Z."/>
            <person name="An Y."/>
            <person name="Searle S."/>
            <person name="Herrero J."/>
            <person name="Groenen M.A."/>
            <person name="Crooijmans R.P."/>
            <person name="Faraut T."/>
            <person name="Cai Q."/>
            <person name="Webster R.G."/>
            <person name="Aldridge J.R."/>
            <person name="Warren W.C."/>
            <person name="Bartschat S."/>
            <person name="Kehr S."/>
            <person name="Marz M."/>
            <person name="Stadler P.F."/>
            <person name="Smith J."/>
            <person name="Kraus R.H."/>
            <person name="Zhao Y."/>
            <person name="Ren L."/>
            <person name="Fei J."/>
            <person name="Morisson M."/>
            <person name="Kaiser P."/>
            <person name="Griffin D.K."/>
            <person name="Rao M."/>
            <person name="Pitel F."/>
            <person name="Wang J."/>
            <person name="Li N."/>
        </authorList>
    </citation>
    <scope>NUCLEOTIDE SEQUENCE [LARGE SCALE GENOMIC DNA]</scope>
</reference>
<keyword evidence="3" id="KW-1185">Reference proteome</keyword>
<organism evidence="2 3">
    <name type="scientific">Anas platyrhynchos</name>
    <name type="common">Mallard</name>
    <name type="synonym">Anas boschas</name>
    <dbReference type="NCBI Taxonomy" id="8839"/>
    <lineage>
        <taxon>Eukaryota</taxon>
        <taxon>Metazoa</taxon>
        <taxon>Chordata</taxon>
        <taxon>Craniata</taxon>
        <taxon>Vertebrata</taxon>
        <taxon>Euteleostomi</taxon>
        <taxon>Archelosauria</taxon>
        <taxon>Archosauria</taxon>
        <taxon>Dinosauria</taxon>
        <taxon>Saurischia</taxon>
        <taxon>Theropoda</taxon>
        <taxon>Coelurosauria</taxon>
        <taxon>Aves</taxon>
        <taxon>Neognathae</taxon>
        <taxon>Galloanserae</taxon>
        <taxon>Anseriformes</taxon>
        <taxon>Anatidae</taxon>
        <taxon>Anatinae</taxon>
        <taxon>Anas</taxon>
    </lineage>
</organism>
<dbReference type="EMBL" id="KB742491">
    <property type="protein sequence ID" value="EOB07783.1"/>
    <property type="molecule type" value="Genomic_DNA"/>
</dbReference>
<proteinExistence type="predicted"/>